<keyword evidence="7" id="KW-1185">Reference proteome</keyword>
<evidence type="ECO:0000256" key="1">
    <source>
        <dbReference type="ARBA" id="ARBA00023015"/>
    </source>
</evidence>
<dbReference type="OrthoDB" id="329481at2"/>
<dbReference type="SUPFAM" id="SSF48498">
    <property type="entry name" value="Tetracyclin repressor-like, C-terminal domain"/>
    <property type="match status" value="1"/>
</dbReference>
<dbReference type="GO" id="GO:0003700">
    <property type="term" value="F:DNA-binding transcription factor activity"/>
    <property type="evidence" value="ECO:0007669"/>
    <property type="project" value="TreeGrafter"/>
</dbReference>
<dbReference type="AlphaFoldDB" id="A0A1N6I494"/>
<sequence length="210" mass="23048">MAPRQAVEEIRQNLTRRDLTSAAITLIERDGLGKLTMRRLAAELDCAPMSLYTHVRNRDDLIDAIVDELIERLDLREPREPGGDGWQEIVCQTFRAYRDLAVRLPNSFELLALAPYDTSPVAPHLARFVATLEAAGLTAEQAQQILGIADAYASGFLVVWARSQARRGTEQPPEQGGITGLRDLAMFDQGLDALLAGLDATLVRGVTPAE</sequence>
<evidence type="ECO:0000313" key="7">
    <source>
        <dbReference type="Proteomes" id="UP000184699"/>
    </source>
</evidence>
<keyword evidence="1" id="KW-0805">Transcription regulation</keyword>
<evidence type="ECO:0000256" key="2">
    <source>
        <dbReference type="ARBA" id="ARBA00023125"/>
    </source>
</evidence>
<dbReference type="Proteomes" id="UP000184699">
    <property type="component" value="Unassembled WGS sequence"/>
</dbReference>
<dbReference type="STRING" id="232089.SAMN05443544_3662"/>
<dbReference type="InterPro" id="IPR036271">
    <property type="entry name" value="Tet_transcr_reg_TetR-rel_C_sf"/>
</dbReference>
<dbReference type="PROSITE" id="PS50977">
    <property type="entry name" value="HTH_TETR_2"/>
    <property type="match status" value="1"/>
</dbReference>
<gene>
    <name evidence="6" type="ORF">SAMN05443544_3662</name>
</gene>
<reference evidence="7" key="1">
    <citation type="submission" date="2016-11" db="EMBL/GenBank/DDBJ databases">
        <authorList>
            <person name="Varghese N."/>
            <person name="Submissions S."/>
        </authorList>
    </citation>
    <scope>NUCLEOTIDE SEQUENCE [LARGE SCALE GENOMIC DNA]</scope>
    <source>
        <strain evidence="7">DSM 8595</strain>
    </source>
</reference>
<keyword evidence="2 4" id="KW-0238">DNA-binding</keyword>
<keyword evidence="3" id="KW-0804">Transcription</keyword>
<dbReference type="PANTHER" id="PTHR30055:SF151">
    <property type="entry name" value="TRANSCRIPTIONAL REGULATORY PROTEIN"/>
    <property type="match status" value="1"/>
</dbReference>
<organism evidence="6 7">
    <name type="scientific">Agromyces cerinus subsp. cerinus</name>
    <dbReference type="NCBI Taxonomy" id="232089"/>
    <lineage>
        <taxon>Bacteria</taxon>
        <taxon>Bacillati</taxon>
        <taxon>Actinomycetota</taxon>
        <taxon>Actinomycetes</taxon>
        <taxon>Micrococcales</taxon>
        <taxon>Microbacteriaceae</taxon>
        <taxon>Agromyces</taxon>
    </lineage>
</organism>
<dbReference type="SUPFAM" id="SSF46689">
    <property type="entry name" value="Homeodomain-like"/>
    <property type="match status" value="1"/>
</dbReference>
<evidence type="ECO:0000256" key="3">
    <source>
        <dbReference type="ARBA" id="ARBA00023163"/>
    </source>
</evidence>
<evidence type="ECO:0000259" key="5">
    <source>
        <dbReference type="PROSITE" id="PS50977"/>
    </source>
</evidence>
<evidence type="ECO:0000313" key="6">
    <source>
        <dbReference type="EMBL" id="SIO26857.1"/>
    </source>
</evidence>
<evidence type="ECO:0000256" key="4">
    <source>
        <dbReference type="PROSITE-ProRule" id="PRU00335"/>
    </source>
</evidence>
<protein>
    <submittedName>
        <fullName evidence="6">Transcriptional regulator, TetR family</fullName>
    </submittedName>
</protein>
<name>A0A1N6I494_9MICO</name>
<dbReference type="InterPro" id="IPR001647">
    <property type="entry name" value="HTH_TetR"/>
</dbReference>
<dbReference type="GO" id="GO:0000976">
    <property type="term" value="F:transcription cis-regulatory region binding"/>
    <property type="evidence" value="ECO:0007669"/>
    <property type="project" value="TreeGrafter"/>
</dbReference>
<feature type="DNA-binding region" description="H-T-H motif" evidence="4">
    <location>
        <begin position="36"/>
        <end position="55"/>
    </location>
</feature>
<dbReference type="InterPro" id="IPR050109">
    <property type="entry name" value="HTH-type_TetR-like_transc_reg"/>
</dbReference>
<dbReference type="EMBL" id="FSRJ01000005">
    <property type="protein sequence ID" value="SIO26857.1"/>
    <property type="molecule type" value="Genomic_DNA"/>
</dbReference>
<feature type="domain" description="HTH tetR-type" evidence="5">
    <location>
        <begin position="13"/>
        <end position="73"/>
    </location>
</feature>
<proteinExistence type="predicted"/>
<dbReference type="InterPro" id="IPR009057">
    <property type="entry name" value="Homeodomain-like_sf"/>
</dbReference>
<dbReference type="Pfam" id="PF00440">
    <property type="entry name" value="TetR_N"/>
    <property type="match status" value="1"/>
</dbReference>
<accession>A0A1N6I494</accession>
<dbReference type="RefSeq" id="WP_074261786.1">
    <property type="nucleotide sequence ID" value="NZ_FSRJ01000005.1"/>
</dbReference>
<dbReference type="PANTHER" id="PTHR30055">
    <property type="entry name" value="HTH-TYPE TRANSCRIPTIONAL REGULATOR RUTR"/>
    <property type="match status" value="1"/>
</dbReference>
<dbReference type="Gene3D" id="1.10.357.10">
    <property type="entry name" value="Tetracycline Repressor, domain 2"/>
    <property type="match status" value="1"/>
</dbReference>